<accession>A0A1L3LN99</accession>
<keyword evidence="3" id="KW-1185">Reference proteome</keyword>
<keyword evidence="1" id="KW-0812">Transmembrane</keyword>
<reference evidence="2 3" key="1">
    <citation type="submission" date="2015-10" db="EMBL/GenBank/DDBJ databases">
        <title>Genomic differences between typical nodule nitrogen-fixing rhizobial strains and those coming from bean seeds.</title>
        <authorList>
            <person name="Peralta H."/>
            <person name="Aguilar-Vera A."/>
            <person name="Diaz R."/>
            <person name="Mora Y."/>
            <person name="Martinez-Batallar G."/>
            <person name="Salazar E."/>
            <person name="Vargas-Lagunas C."/>
            <person name="Encarnacion S."/>
            <person name="Girard L."/>
            <person name="Mora J."/>
        </authorList>
    </citation>
    <scope>NUCLEOTIDE SEQUENCE [LARGE SCALE GENOMIC DNA]</scope>
    <source>
        <strain evidence="2 3">CFNEI 73</strain>
    </source>
</reference>
<dbReference type="EMBL" id="CP013107">
    <property type="protein sequence ID" value="APG91575.1"/>
    <property type="molecule type" value="Genomic_DNA"/>
</dbReference>
<keyword evidence="1" id="KW-1133">Transmembrane helix</keyword>
<name>A0A1L3LN99_9HYPH</name>
<protein>
    <submittedName>
        <fullName evidence="2">Uncharacterized protein</fullName>
    </submittedName>
</protein>
<dbReference type="Proteomes" id="UP000182306">
    <property type="component" value="Chromosome"/>
</dbReference>
<evidence type="ECO:0000256" key="1">
    <source>
        <dbReference type="SAM" id="Phobius"/>
    </source>
</evidence>
<proteinExistence type="predicted"/>
<keyword evidence="1" id="KW-0472">Membrane</keyword>
<feature type="transmembrane region" description="Helical" evidence="1">
    <location>
        <begin position="12"/>
        <end position="29"/>
    </location>
</feature>
<sequence>MPINARIVAADWSAWWAIFIILFVFPAPGETQGAFWTGW</sequence>
<gene>
    <name evidence="2" type="ORF">SAMCFNEI73_Ch2293</name>
</gene>
<evidence type="ECO:0000313" key="2">
    <source>
        <dbReference type="EMBL" id="APG91575.1"/>
    </source>
</evidence>
<evidence type="ECO:0000313" key="3">
    <source>
        <dbReference type="Proteomes" id="UP000182306"/>
    </source>
</evidence>
<dbReference type="KEGG" id="same:SAMCFNEI73_Ch2293"/>
<organism evidence="2 3">
    <name type="scientific">Sinorhizobium americanum</name>
    <dbReference type="NCBI Taxonomy" id="194963"/>
    <lineage>
        <taxon>Bacteria</taxon>
        <taxon>Pseudomonadati</taxon>
        <taxon>Pseudomonadota</taxon>
        <taxon>Alphaproteobacteria</taxon>
        <taxon>Hyphomicrobiales</taxon>
        <taxon>Rhizobiaceae</taxon>
        <taxon>Sinorhizobium/Ensifer group</taxon>
        <taxon>Sinorhizobium</taxon>
    </lineage>
</organism>
<dbReference type="AlphaFoldDB" id="A0A1L3LN99"/>